<dbReference type="Gene3D" id="6.10.140.2220">
    <property type="match status" value="1"/>
</dbReference>
<name>A0AAV8Z763_9CUCU</name>
<evidence type="ECO:0000313" key="2">
    <source>
        <dbReference type="Proteomes" id="UP001162162"/>
    </source>
</evidence>
<protein>
    <submittedName>
        <fullName evidence="1">Uncharacterized protein</fullName>
    </submittedName>
</protein>
<accession>A0AAV8Z763</accession>
<sequence>MFHSEKECAALKDAKIEGNVLAENSQLIHPLRCLLFQKYKSKVWNTMMELESHLERRRNTPVWRRHMITVERVLRSRSEEELVQKVCGILDVNSFEVRPPQSHTGMIINPENQCLRGPSVTAMENLLSRLLQTFHPNHFLILELQQNLMGLYLRSPPNKSNLLRRISLCRGLLDVFCNVELGLSRLKDIVVPLILNIQKTEHEKIAKYENLSIELKRLWKMEKVETYALVILAEGVMTTRFTKNIAALGLSYIVIRNYQKAILLQTSITLYELHSATADLAHKQHREKEINEEELVGQLLLAETTLKEAIKHLLYEPTKSPEGRLAQTALSELKMLRLSINNIQKDLLNAKVDSKDSRKVLKKGDNDIKAKQTPSIAKEGNTIKNIKKCGFENFKEEE</sequence>
<organism evidence="1 2">
    <name type="scientific">Aromia moschata</name>
    <dbReference type="NCBI Taxonomy" id="1265417"/>
    <lineage>
        <taxon>Eukaryota</taxon>
        <taxon>Metazoa</taxon>
        <taxon>Ecdysozoa</taxon>
        <taxon>Arthropoda</taxon>
        <taxon>Hexapoda</taxon>
        <taxon>Insecta</taxon>
        <taxon>Pterygota</taxon>
        <taxon>Neoptera</taxon>
        <taxon>Endopterygota</taxon>
        <taxon>Coleoptera</taxon>
        <taxon>Polyphaga</taxon>
        <taxon>Cucujiformia</taxon>
        <taxon>Chrysomeloidea</taxon>
        <taxon>Cerambycidae</taxon>
        <taxon>Cerambycinae</taxon>
        <taxon>Callichromatini</taxon>
        <taxon>Aromia</taxon>
    </lineage>
</organism>
<dbReference type="InterPro" id="IPR053010">
    <property type="entry name" value="SET_SmydA-8"/>
</dbReference>
<dbReference type="PANTHER" id="PTHR46455">
    <property type="entry name" value="SET AND MYND DOMAIN CONTAINING, ARTHROPOD-SPECIFIC, MEMBER 4, ISOFORM A"/>
    <property type="match status" value="1"/>
</dbReference>
<dbReference type="AlphaFoldDB" id="A0AAV8Z763"/>
<dbReference type="InterPro" id="IPR046341">
    <property type="entry name" value="SET_dom_sf"/>
</dbReference>
<proteinExistence type="predicted"/>
<dbReference type="Gene3D" id="2.170.270.10">
    <property type="entry name" value="SET domain"/>
    <property type="match status" value="1"/>
</dbReference>
<evidence type="ECO:0000313" key="1">
    <source>
        <dbReference type="EMBL" id="KAJ8959639.1"/>
    </source>
</evidence>
<gene>
    <name evidence="1" type="ORF">NQ318_021826</name>
</gene>
<keyword evidence="2" id="KW-1185">Reference proteome</keyword>
<dbReference type="EMBL" id="JAPWTK010000012">
    <property type="protein sequence ID" value="KAJ8959639.1"/>
    <property type="molecule type" value="Genomic_DNA"/>
</dbReference>
<reference evidence="1" key="1">
    <citation type="journal article" date="2023" name="Insect Mol. Biol.">
        <title>Genome sequencing provides insights into the evolution of gene families encoding plant cell wall-degrading enzymes in longhorned beetles.</title>
        <authorList>
            <person name="Shin N.R."/>
            <person name="Okamura Y."/>
            <person name="Kirsch R."/>
            <person name="Pauchet Y."/>
        </authorList>
    </citation>
    <scope>NUCLEOTIDE SEQUENCE</scope>
    <source>
        <strain evidence="1">AMC_N1</strain>
    </source>
</reference>
<dbReference type="Proteomes" id="UP001162162">
    <property type="component" value="Unassembled WGS sequence"/>
</dbReference>
<dbReference type="Gene3D" id="1.10.220.160">
    <property type="match status" value="1"/>
</dbReference>
<comment type="caution">
    <text evidence="1">The sequence shown here is derived from an EMBL/GenBank/DDBJ whole genome shotgun (WGS) entry which is preliminary data.</text>
</comment>
<dbReference type="PANTHER" id="PTHR46455:SF6">
    <property type="entry name" value="RE22408P-RELATED"/>
    <property type="match status" value="1"/>
</dbReference>